<evidence type="ECO:0000256" key="1">
    <source>
        <dbReference type="ARBA" id="ARBA00005384"/>
    </source>
</evidence>
<evidence type="ECO:0000259" key="7">
    <source>
        <dbReference type="PROSITE" id="PS50949"/>
    </source>
</evidence>
<feature type="region of interest" description="Disordered" evidence="6">
    <location>
        <begin position="430"/>
        <end position="472"/>
    </location>
</feature>
<dbReference type="InterPro" id="IPR051446">
    <property type="entry name" value="HTH_trans_reg/aminotransferase"/>
</dbReference>
<dbReference type="PANTHER" id="PTHR46577">
    <property type="entry name" value="HTH-TYPE TRANSCRIPTIONAL REGULATORY PROTEIN GABR"/>
    <property type="match status" value="1"/>
</dbReference>
<dbReference type="InterPro" id="IPR015421">
    <property type="entry name" value="PyrdxlP-dep_Trfase_major"/>
</dbReference>
<dbReference type="InterPro" id="IPR015424">
    <property type="entry name" value="PyrdxlP-dep_Trfase"/>
</dbReference>
<dbReference type="InterPro" id="IPR036390">
    <property type="entry name" value="WH_DNA-bd_sf"/>
</dbReference>
<dbReference type="AlphaFoldDB" id="A0A239S654"/>
<keyword evidence="4" id="KW-0238">DNA-binding</keyword>
<dbReference type="CDD" id="cd00609">
    <property type="entry name" value="AAT_like"/>
    <property type="match status" value="1"/>
</dbReference>
<evidence type="ECO:0000256" key="3">
    <source>
        <dbReference type="ARBA" id="ARBA00023015"/>
    </source>
</evidence>
<evidence type="ECO:0000256" key="6">
    <source>
        <dbReference type="SAM" id="MobiDB-lite"/>
    </source>
</evidence>
<dbReference type="GO" id="GO:0003677">
    <property type="term" value="F:DNA binding"/>
    <property type="evidence" value="ECO:0007669"/>
    <property type="project" value="UniProtKB-KW"/>
</dbReference>
<dbReference type="CDD" id="cd07377">
    <property type="entry name" value="WHTH_GntR"/>
    <property type="match status" value="1"/>
</dbReference>
<accession>A0A239S654</accession>
<dbReference type="Pfam" id="PF00155">
    <property type="entry name" value="Aminotran_1_2"/>
    <property type="match status" value="1"/>
</dbReference>
<dbReference type="GO" id="GO:0030170">
    <property type="term" value="F:pyridoxal phosphate binding"/>
    <property type="evidence" value="ECO:0007669"/>
    <property type="project" value="InterPro"/>
</dbReference>
<name>A0A239S654_9BURK</name>
<dbReference type="OrthoDB" id="9804020at2"/>
<protein>
    <submittedName>
        <fullName evidence="8">Uncharacterized HTH-type transcriptional regulator yjiR</fullName>
    </submittedName>
</protein>
<dbReference type="STRING" id="93222.NA29_04765"/>
<dbReference type="PROSITE" id="PS50949">
    <property type="entry name" value="HTH_GNTR"/>
    <property type="match status" value="1"/>
</dbReference>
<dbReference type="EMBL" id="LT906435">
    <property type="protein sequence ID" value="SNU80906.1"/>
    <property type="molecule type" value="Genomic_DNA"/>
</dbReference>
<evidence type="ECO:0000256" key="5">
    <source>
        <dbReference type="ARBA" id="ARBA00023163"/>
    </source>
</evidence>
<evidence type="ECO:0000313" key="9">
    <source>
        <dbReference type="Proteomes" id="UP000215126"/>
    </source>
</evidence>
<dbReference type="GO" id="GO:0003700">
    <property type="term" value="F:DNA-binding transcription factor activity"/>
    <property type="evidence" value="ECO:0007669"/>
    <property type="project" value="InterPro"/>
</dbReference>
<reference evidence="8 9" key="1">
    <citation type="submission" date="2017-06" db="EMBL/GenBank/DDBJ databases">
        <authorList>
            <consortium name="Pathogen Informatics"/>
        </authorList>
    </citation>
    <scope>NUCLEOTIDE SEQUENCE [LARGE SCALE GENOMIC DNA]</scope>
    <source>
        <strain evidence="8 9">NCTC13161</strain>
    </source>
</reference>
<gene>
    <name evidence="8" type="primary">yjiR_1</name>
    <name evidence="8" type="ORF">SAMEA4530655_00089</name>
</gene>
<dbReference type="RefSeq" id="WP_052252414.1">
    <property type="nucleotide sequence ID" value="NZ_CP010431.2"/>
</dbReference>
<dbReference type="Proteomes" id="UP000215126">
    <property type="component" value="Chromosome 1"/>
</dbReference>
<dbReference type="Pfam" id="PF00392">
    <property type="entry name" value="GntR"/>
    <property type="match status" value="1"/>
</dbReference>
<dbReference type="InterPro" id="IPR000524">
    <property type="entry name" value="Tscrpt_reg_HTH_GntR"/>
</dbReference>
<dbReference type="SMART" id="SM00345">
    <property type="entry name" value="HTH_GNTR"/>
    <property type="match status" value="1"/>
</dbReference>
<organism evidence="8 9">
    <name type="scientific">Pandoraea sputorum</name>
    <dbReference type="NCBI Taxonomy" id="93222"/>
    <lineage>
        <taxon>Bacteria</taxon>
        <taxon>Pseudomonadati</taxon>
        <taxon>Pseudomonadota</taxon>
        <taxon>Betaproteobacteria</taxon>
        <taxon>Burkholderiales</taxon>
        <taxon>Burkholderiaceae</taxon>
        <taxon>Pandoraea</taxon>
    </lineage>
</organism>
<sequence length="472" mass="49930">MSAPARYLEHVERLADAITSGELASGTRLPPQRDYADAHGLATSTVTRIYTELARRGLAVGEIGRGTFVRSPAVGAAAAFAQWAPAPGALGGVDLAFNYPVLPEQTEALRQALREMAAGGDLSALLAHSPHDGPPADRRAAAQWLSRRDGVALSPDSLVVCAGGQHALDVLQLALCRAGETVAVEALTYPGWKALAAMRDVPLAAVPMTSDGLDPAALDKLCRHHAGRLRVVYTMPTLHNPLGCVMPLAQRLALVDVARRHDLLIVEDSAYGFLVEDAPPPLRLLAPERTFEVCSLSKPGAPGLRIAYLIAPPALLPRVHAAMRASVWSAAPLMAQLASRWLSDGTMDRWITHKRALATQRQAIAMQCLSGLDSTGYPGAFHRLVPIPSSTPALRCDDIVAALQARGVAVTPVDAFAAPGQSAPSTIRVALGSPGSDANGRRCAHAGGRRRQDSPASWRSRRSLKSHGDAPR</sequence>
<comment type="similarity">
    <text evidence="1">In the C-terminal section; belongs to the class-I pyridoxal-phosphate-dependent aminotransferase family.</text>
</comment>
<feature type="domain" description="HTH gntR-type" evidence="7">
    <location>
        <begin position="4"/>
        <end position="72"/>
    </location>
</feature>
<dbReference type="Gene3D" id="3.40.640.10">
    <property type="entry name" value="Type I PLP-dependent aspartate aminotransferase-like (Major domain)"/>
    <property type="match status" value="1"/>
</dbReference>
<dbReference type="SUPFAM" id="SSF46785">
    <property type="entry name" value="Winged helix' DNA-binding domain"/>
    <property type="match status" value="1"/>
</dbReference>
<dbReference type="Gene3D" id="1.10.10.10">
    <property type="entry name" value="Winged helix-like DNA-binding domain superfamily/Winged helix DNA-binding domain"/>
    <property type="match status" value="1"/>
</dbReference>
<dbReference type="GeneID" id="88092794"/>
<dbReference type="InterPro" id="IPR036388">
    <property type="entry name" value="WH-like_DNA-bd_sf"/>
</dbReference>
<dbReference type="KEGG" id="pspu:NA29_04765"/>
<keyword evidence="5" id="KW-0804">Transcription</keyword>
<dbReference type="InterPro" id="IPR004839">
    <property type="entry name" value="Aminotransferase_I/II_large"/>
</dbReference>
<dbReference type="PANTHER" id="PTHR46577:SF1">
    <property type="entry name" value="HTH-TYPE TRANSCRIPTIONAL REGULATORY PROTEIN GABR"/>
    <property type="match status" value="1"/>
</dbReference>
<keyword evidence="3" id="KW-0805">Transcription regulation</keyword>
<keyword evidence="9" id="KW-1185">Reference proteome</keyword>
<evidence type="ECO:0000256" key="2">
    <source>
        <dbReference type="ARBA" id="ARBA00022898"/>
    </source>
</evidence>
<dbReference type="SUPFAM" id="SSF53383">
    <property type="entry name" value="PLP-dependent transferases"/>
    <property type="match status" value="1"/>
</dbReference>
<evidence type="ECO:0000313" key="8">
    <source>
        <dbReference type="EMBL" id="SNU80906.1"/>
    </source>
</evidence>
<proteinExistence type="inferred from homology"/>
<evidence type="ECO:0000256" key="4">
    <source>
        <dbReference type="ARBA" id="ARBA00023125"/>
    </source>
</evidence>
<keyword evidence="2" id="KW-0663">Pyridoxal phosphate</keyword>